<organism evidence="1 2">
    <name type="scientific">Maribacter dokdonensis</name>
    <dbReference type="NCBI Taxonomy" id="320912"/>
    <lineage>
        <taxon>Bacteria</taxon>
        <taxon>Pseudomonadati</taxon>
        <taxon>Bacteroidota</taxon>
        <taxon>Flavobacteriia</taxon>
        <taxon>Flavobacteriales</taxon>
        <taxon>Flavobacteriaceae</taxon>
        <taxon>Maribacter</taxon>
    </lineage>
</organism>
<dbReference type="Proteomes" id="UP000183038">
    <property type="component" value="Unassembled WGS sequence"/>
</dbReference>
<evidence type="ECO:0000313" key="2">
    <source>
        <dbReference type="Proteomes" id="UP000183038"/>
    </source>
</evidence>
<protein>
    <submittedName>
        <fullName evidence="1">Uncharacterized protein</fullName>
    </submittedName>
</protein>
<dbReference type="EMBL" id="FNTB01000001">
    <property type="protein sequence ID" value="SEC71754.1"/>
    <property type="molecule type" value="Genomic_DNA"/>
</dbReference>
<evidence type="ECO:0000313" key="1">
    <source>
        <dbReference type="EMBL" id="SEC71754.1"/>
    </source>
</evidence>
<reference evidence="1 2" key="1">
    <citation type="submission" date="2016-10" db="EMBL/GenBank/DDBJ databases">
        <authorList>
            <person name="de Groot N.N."/>
        </authorList>
    </citation>
    <scope>NUCLEOTIDE SEQUENCE [LARGE SCALE GENOMIC DNA]</scope>
    <source>
        <strain evidence="1 2">MAR_2009_71</strain>
    </source>
</reference>
<accession>A0A1H4UUD1</accession>
<name>A0A1H4UUD1_9FLAO</name>
<proteinExistence type="predicted"/>
<gene>
    <name evidence="1" type="ORF">SAMN05192540_3893</name>
</gene>
<sequence>MDLHIFPFFNAKRDCERLDRRKAIPIQTTIMSEPELQKGQVFKYKDQYEIVEIDIRYSKTLEGFKAFKIRFNNSPIYITRDYSLVKVKLKELILKYQLIESQNR</sequence>
<dbReference type="AlphaFoldDB" id="A0A1H4UUD1"/>